<dbReference type="InterPro" id="IPR016177">
    <property type="entry name" value="DNA-bd_dom_sf"/>
</dbReference>
<dbReference type="AlphaFoldDB" id="A0A9D3AJ52"/>
<dbReference type="RefSeq" id="WP_277272115.1">
    <property type="nucleotide sequence ID" value="NZ_DYXE01000060.1"/>
</dbReference>
<organism evidence="1 2">
    <name type="scientific">Merdimonas faecis</name>
    <dbReference type="NCBI Taxonomy" id="1653435"/>
    <lineage>
        <taxon>Bacteria</taxon>
        <taxon>Bacillati</taxon>
        <taxon>Bacillota</taxon>
        <taxon>Clostridia</taxon>
        <taxon>Lachnospirales</taxon>
        <taxon>Lachnospiraceae</taxon>
        <taxon>Merdimonas</taxon>
    </lineage>
</organism>
<sequence length="192" mass="22126">MTQKHGSKILDITGRRFGRLTALFPTEKRDRNGSVYWHCLCDCGNTSDISEAKLVHGNYKSCGCLKTENQKNIAGQLHIIDGTCVEILENRKHRKDNTSGFRGVYQMKNDRYRVDIGFKGKRFYLGTFQNFDDAVQARLNAEKMVHGGFLKAYYIWKDHADKDPEWARENPLKFDVTKENGILTIDQKSKTE</sequence>
<evidence type="ECO:0000313" key="2">
    <source>
        <dbReference type="Proteomes" id="UP000813420"/>
    </source>
</evidence>
<protein>
    <recommendedName>
        <fullName evidence="3">AP2 domain-containing protein</fullName>
    </recommendedName>
</protein>
<reference evidence="1" key="2">
    <citation type="submission" date="2021-09" db="EMBL/GenBank/DDBJ databases">
        <authorList>
            <person name="Gilroy R."/>
        </authorList>
    </citation>
    <scope>NUCLEOTIDE SEQUENCE</scope>
    <source>
        <strain evidence="1">USAMLcec4-12693</strain>
    </source>
</reference>
<dbReference type="GO" id="GO:0003677">
    <property type="term" value="F:DNA binding"/>
    <property type="evidence" value="ECO:0007669"/>
    <property type="project" value="InterPro"/>
</dbReference>
<evidence type="ECO:0000313" key="1">
    <source>
        <dbReference type="EMBL" id="HJH49965.1"/>
    </source>
</evidence>
<reference evidence="1" key="1">
    <citation type="journal article" date="2021" name="PeerJ">
        <title>Extensive microbial diversity within the chicken gut microbiome revealed by metagenomics and culture.</title>
        <authorList>
            <person name="Gilroy R."/>
            <person name="Ravi A."/>
            <person name="Getino M."/>
            <person name="Pursley I."/>
            <person name="Horton D.L."/>
            <person name="Alikhan N.F."/>
            <person name="Baker D."/>
            <person name="Gharbi K."/>
            <person name="Hall N."/>
            <person name="Watson M."/>
            <person name="Adriaenssens E.M."/>
            <person name="Foster-Nyarko E."/>
            <person name="Jarju S."/>
            <person name="Secka A."/>
            <person name="Antonio M."/>
            <person name="Oren A."/>
            <person name="Chaudhuri R.R."/>
            <person name="La Ragione R."/>
            <person name="Hildebrand F."/>
            <person name="Pallen M.J."/>
        </authorList>
    </citation>
    <scope>NUCLEOTIDE SEQUENCE</scope>
    <source>
        <strain evidence="1">USAMLcec4-12693</strain>
    </source>
</reference>
<proteinExistence type="predicted"/>
<dbReference type="EMBL" id="DYXE01000060">
    <property type="protein sequence ID" value="HJH49965.1"/>
    <property type="molecule type" value="Genomic_DNA"/>
</dbReference>
<name>A0A9D3AJ52_9FIRM</name>
<gene>
    <name evidence="1" type="ORF">K8V39_06860</name>
</gene>
<evidence type="ECO:0008006" key="3">
    <source>
        <dbReference type="Google" id="ProtNLM"/>
    </source>
</evidence>
<dbReference type="SUPFAM" id="SSF54171">
    <property type="entry name" value="DNA-binding domain"/>
    <property type="match status" value="1"/>
</dbReference>
<dbReference type="Proteomes" id="UP000813420">
    <property type="component" value="Unassembled WGS sequence"/>
</dbReference>
<comment type="caution">
    <text evidence="1">The sequence shown here is derived from an EMBL/GenBank/DDBJ whole genome shotgun (WGS) entry which is preliminary data.</text>
</comment>
<accession>A0A9D3AJ52</accession>